<evidence type="ECO:0000313" key="1">
    <source>
        <dbReference type="EMBL" id="RPD41735.1"/>
    </source>
</evidence>
<reference evidence="2" key="1">
    <citation type="submission" date="2018-11" db="EMBL/GenBank/DDBJ databases">
        <title>Chitinophaga lutea sp.nov., isolate from arsenic contaminated soil.</title>
        <authorList>
            <person name="Zong Y."/>
        </authorList>
    </citation>
    <scope>NUCLEOTIDE SEQUENCE [LARGE SCALE GENOMIC DNA]</scope>
    <source>
        <strain evidence="2">YLT18</strain>
    </source>
</reference>
<proteinExistence type="predicted"/>
<dbReference type="EMBL" id="RMBX01000003">
    <property type="protein sequence ID" value="RPD41735.1"/>
    <property type="molecule type" value="Genomic_DNA"/>
</dbReference>
<dbReference type="AlphaFoldDB" id="A0A3N4MEF0"/>
<protein>
    <submittedName>
        <fullName evidence="1">DUF2071 domain-containing protein</fullName>
    </submittedName>
</protein>
<dbReference type="PANTHER" id="PTHR39186:SF1">
    <property type="entry name" value="DUF2071 DOMAIN-CONTAINING PROTEIN"/>
    <property type="match status" value="1"/>
</dbReference>
<gene>
    <name evidence="1" type="ORF">EG028_06080</name>
</gene>
<dbReference type="OrthoDB" id="1421826at2"/>
<accession>A0A3N4MEF0</accession>
<dbReference type="InterPro" id="IPR018644">
    <property type="entry name" value="DUF2071"/>
</dbReference>
<dbReference type="PANTHER" id="PTHR39186">
    <property type="entry name" value="DUF2071 FAMILY PROTEIN"/>
    <property type="match status" value="1"/>
</dbReference>
<dbReference type="Proteomes" id="UP000279089">
    <property type="component" value="Unassembled WGS sequence"/>
</dbReference>
<comment type="caution">
    <text evidence="1">The sequence shown here is derived from an EMBL/GenBank/DDBJ whole genome shotgun (WGS) entry which is preliminary data.</text>
</comment>
<evidence type="ECO:0000313" key="2">
    <source>
        <dbReference type="Proteomes" id="UP000279089"/>
    </source>
</evidence>
<keyword evidence="2" id="KW-1185">Reference proteome</keyword>
<organism evidence="1 2">
    <name type="scientific">Chitinophaga barathri</name>
    <dbReference type="NCBI Taxonomy" id="1647451"/>
    <lineage>
        <taxon>Bacteria</taxon>
        <taxon>Pseudomonadati</taxon>
        <taxon>Bacteroidota</taxon>
        <taxon>Chitinophagia</taxon>
        <taxon>Chitinophagales</taxon>
        <taxon>Chitinophagaceae</taxon>
        <taxon>Chitinophaga</taxon>
    </lineage>
</organism>
<dbReference type="Gene3D" id="2.40.400.10">
    <property type="entry name" value="Acetoacetate decarboxylase-like"/>
    <property type="match status" value="1"/>
</dbReference>
<name>A0A3N4MEF0_9BACT</name>
<sequence>MIHIFIIIIPSSMNDRQASQLLQHTAHRASAEMPAGNWIWYQEWNRALFFHWKVDAELMKQLIPAGLEPDILDGHAWISVVAFTMENIRPRYLPAIAMLSDFHEINVRTYVKSGEEAGVYFLSIEAQKYLSVKLSRSLSGLPYETAGMERKYGERHFYRSVNKRTGNILEADYTTGPELAAKTPLDKWLTERYYLFLDKGGRWYKYAIHHAEWRLYAPEFSALRISYNTGPFNLHHTNLAAVHYSDGVKVIAWPRAELAAGL</sequence>
<dbReference type="SUPFAM" id="SSF160104">
    <property type="entry name" value="Acetoacetate decarboxylase-like"/>
    <property type="match status" value="1"/>
</dbReference>
<dbReference type="Pfam" id="PF09844">
    <property type="entry name" value="DUF2071"/>
    <property type="match status" value="1"/>
</dbReference>
<dbReference type="InterPro" id="IPR023375">
    <property type="entry name" value="ADC_dom_sf"/>
</dbReference>